<name>A0A061QUL7_9CHLO</name>
<accession>A0A061QUL7</accession>
<dbReference type="EMBL" id="GBEZ01025016">
    <property type="protein sequence ID" value="JAC62031.1"/>
    <property type="molecule type" value="Transcribed_RNA"/>
</dbReference>
<reference evidence="2" key="1">
    <citation type="submission" date="2014-05" db="EMBL/GenBank/DDBJ databases">
        <title>The transcriptome of the halophilic microalga Tetraselmis sp. GSL018 isolated from the Great Salt Lake, Utah.</title>
        <authorList>
            <person name="Jinkerson R.E."/>
            <person name="D'Adamo S."/>
            <person name="Posewitz M.C."/>
        </authorList>
    </citation>
    <scope>NUCLEOTIDE SEQUENCE</scope>
    <source>
        <strain evidence="2">GSL018</strain>
    </source>
</reference>
<feature type="compositionally biased region" description="Basic and acidic residues" evidence="1">
    <location>
        <begin position="25"/>
        <end position="37"/>
    </location>
</feature>
<dbReference type="AlphaFoldDB" id="A0A061QUL7"/>
<feature type="non-terminal residue" evidence="2">
    <location>
        <position position="1"/>
    </location>
</feature>
<gene>
    <name evidence="2" type="ORF">TSPGSL018_24494</name>
</gene>
<evidence type="ECO:0000313" key="2">
    <source>
        <dbReference type="EMBL" id="JAC62031.1"/>
    </source>
</evidence>
<feature type="region of interest" description="Disordered" evidence="1">
    <location>
        <begin position="1"/>
        <end position="44"/>
    </location>
</feature>
<organism evidence="2">
    <name type="scientific">Tetraselmis sp. GSL018</name>
    <dbReference type="NCBI Taxonomy" id="582737"/>
    <lineage>
        <taxon>Eukaryota</taxon>
        <taxon>Viridiplantae</taxon>
        <taxon>Chlorophyta</taxon>
        <taxon>core chlorophytes</taxon>
        <taxon>Chlorodendrophyceae</taxon>
        <taxon>Chlorodendrales</taxon>
        <taxon>Chlorodendraceae</taxon>
        <taxon>Tetraselmis</taxon>
    </lineage>
</organism>
<sequence length="44" mass="4390">IAHSAARANAVRPAGTAVPLAGKSPRKEKALKGRERGVQVGGVG</sequence>
<proteinExistence type="predicted"/>
<protein>
    <submittedName>
        <fullName evidence="2">Uncharacterized protein</fullName>
    </submittedName>
</protein>
<evidence type="ECO:0000256" key="1">
    <source>
        <dbReference type="SAM" id="MobiDB-lite"/>
    </source>
</evidence>